<dbReference type="Gene3D" id="3.90.70.10">
    <property type="entry name" value="Cysteine proteinases"/>
    <property type="match status" value="1"/>
</dbReference>
<dbReference type="InterPro" id="IPR025660">
    <property type="entry name" value="Pept_his_AS"/>
</dbReference>
<keyword evidence="3" id="KW-0812">Transmembrane</keyword>
<keyword evidence="3" id="KW-1133">Transmembrane helix</keyword>
<feature type="compositionally biased region" description="Basic and acidic residues" evidence="2">
    <location>
        <begin position="93"/>
        <end position="106"/>
    </location>
</feature>
<comment type="similarity">
    <text evidence="1">Belongs to the peptidase C1 family.</text>
</comment>
<feature type="compositionally biased region" description="Basic and acidic residues" evidence="2">
    <location>
        <begin position="492"/>
        <end position="503"/>
    </location>
</feature>
<feature type="region of interest" description="Disordered" evidence="2">
    <location>
        <begin position="83"/>
        <end position="106"/>
    </location>
</feature>
<feature type="region of interest" description="Disordered" evidence="2">
    <location>
        <begin position="472"/>
        <end position="503"/>
    </location>
</feature>
<feature type="domain" description="Peptidase C1A papain C-terminal" evidence="4">
    <location>
        <begin position="137"/>
        <end position="366"/>
    </location>
</feature>
<dbReference type="SMART" id="SM00645">
    <property type="entry name" value="Pept_C1"/>
    <property type="match status" value="1"/>
</dbReference>
<feature type="compositionally biased region" description="Polar residues" evidence="2">
    <location>
        <begin position="472"/>
        <end position="484"/>
    </location>
</feature>
<evidence type="ECO:0000256" key="1">
    <source>
        <dbReference type="ARBA" id="ARBA00008455"/>
    </source>
</evidence>
<dbReference type="PANTHER" id="PTHR12411">
    <property type="entry name" value="CYSTEINE PROTEASE FAMILY C1-RELATED"/>
    <property type="match status" value="1"/>
</dbReference>
<feature type="transmembrane region" description="Helical" evidence="3">
    <location>
        <begin position="400"/>
        <end position="422"/>
    </location>
</feature>
<dbReference type="GO" id="GO:0006508">
    <property type="term" value="P:proteolysis"/>
    <property type="evidence" value="ECO:0007669"/>
    <property type="project" value="InterPro"/>
</dbReference>
<evidence type="ECO:0000256" key="3">
    <source>
        <dbReference type="SAM" id="Phobius"/>
    </source>
</evidence>
<dbReference type="PROSITE" id="PS00639">
    <property type="entry name" value="THIOL_PROTEASE_HIS"/>
    <property type="match status" value="1"/>
</dbReference>
<proteinExistence type="inferred from homology"/>
<dbReference type="Pfam" id="PF00112">
    <property type="entry name" value="Peptidase_C1"/>
    <property type="match status" value="1"/>
</dbReference>
<protein>
    <recommendedName>
        <fullName evidence="4">Peptidase C1A papain C-terminal domain-containing protein</fullName>
    </recommendedName>
</protein>
<evidence type="ECO:0000313" key="5">
    <source>
        <dbReference type="EMBL" id="CAD8578212.1"/>
    </source>
</evidence>
<dbReference type="InterPro" id="IPR013128">
    <property type="entry name" value="Peptidase_C1A"/>
</dbReference>
<organism evidence="5">
    <name type="scientific">Ostreococcus mediterraneus</name>
    <dbReference type="NCBI Taxonomy" id="1486918"/>
    <lineage>
        <taxon>Eukaryota</taxon>
        <taxon>Viridiplantae</taxon>
        <taxon>Chlorophyta</taxon>
        <taxon>Mamiellophyceae</taxon>
        <taxon>Mamiellales</taxon>
        <taxon>Bathycoccaceae</taxon>
        <taxon>Ostreococcus</taxon>
    </lineage>
</organism>
<dbReference type="GO" id="GO:0008234">
    <property type="term" value="F:cysteine-type peptidase activity"/>
    <property type="evidence" value="ECO:0007669"/>
    <property type="project" value="InterPro"/>
</dbReference>
<reference evidence="5" key="1">
    <citation type="submission" date="2021-01" db="EMBL/GenBank/DDBJ databases">
        <authorList>
            <person name="Corre E."/>
            <person name="Pelletier E."/>
            <person name="Niang G."/>
            <person name="Scheremetjew M."/>
            <person name="Finn R."/>
            <person name="Kale V."/>
            <person name="Holt S."/>
            <person name="Cochrane G."/>
            <person name="Meng A."/>
            <person name="Brown T."/>
            <person name="Cohen L."/>
        </authorList>
    </citation>
    <scope>NUCLEOTIDE SEQUENCE</scope>
    <source>
        <strain evidence="5">Clade-D-RCC2572</strain>
    </source>
</reference>
<dbReference type="AlphaFoldDB" id="A0A6T5YP60"/>
<keyword evidence="3" id="KW-0472">Membrane</keyword>
<dbReference type="InterPro" id="IPR038765">
    <property type="entry name" value="Papain-like_cys_pep_sf"/>
</dbReference>
<dbReference type="CDD" id="cd02248">
    <property type="entry name" value="Peptidase_C1A"/>
    <property type="match status" value="1"/>
</dbReference>
<accession>A0A6T5YP60</accession>
<sequence length="503" mass="56196">MPSFESYVEEFGKKAEYCGSEERFPCAESARREATYDENMRAVQALARAGGDVSSLGKQHKGSRASYGATIWSDKTLREFKARTGNLQPTPSGERDRSRQKRESWKDMHDQFLARNADIWSNERDPTSGKLYDPTNLPRSWDWRVKGGLSKVWEQGACGGCWAFTTAAAVEGVHYIWTREAVTLSPQMLLECDPIDQDCVGGNMVTGYQYAVMKGGISAAIDYPVHPYTVESSRVGPCRSNTARKHAASIDDYIVLENTWDDLKSAIYMQPVSVAVNALSDQFRFYSGGILTYDDCQPAWEYIPNLINHAVVAVGFGYDDDTGLEFIVIKNSWGPLWGENGYARIAIQGTELNATCGLLIEAVAPLKLSNLTYADPEYDPSFNDYVEWAPQAPMDPVNGAMYIILTIITAIAALSMGVLTVVSCMSEDDGYYYTDLSYDEYDSKFDIHHAKRMVGDSDSRYIAQRMRFQSSNEPITGLSTQSRGVRQPPSMKDVKPHKSMHDY</sequence>
<evidence type="ECO:0000256" key="2">
    <source>
        <dbReference type="SAM" id="MobiDB-lite"/>
    </source>
</evidence>
<dbReference type="InterPro" id="IPR000668">
    <property type="entry name" value="Peptidase_C1A_C"/>
</dbReference>
<dbReference type="InterPro" id="IPR000169">
    <property type="entry name" value="Pept_cys_AS"/>
</dbReference>
<gene>
    <name evidence="5" type="ORF">OMED0929_LOCUS1616</name>
</gene>
<dbReference type="SUPFAM" id="SSF54001">
    <property type="entry name" value="Cysteine proteinases"/>
    <property type="match status" value="1"/>
</dbReference>
<dbReference type="PROSITE" id="PS00139">
    <property type="entry name" value="THIOL_PROTEASE_CYS"/>
    <property type="match status" value="1"/>
</dbReference>
<dbReference type="PRINTS" id="PR00705">
    <property type="entry name" value="PAPAIN"/>
</dbReference>
<name>A0A6T5YP60_9CHLO</name>
<dbReference type="EMBL" id="HBEW01001960">
    <property type="protein sequence ID" value="CAD8578212.1"/>
    <property type="molecule type" value="Transcribed_RNA"/>
</dbReference>
<evidence type="ECO:0000259" key="4">
    <source>
        <dbReference type="SMART" id="SM00645"/>
    </source>
</evidence>
<dbReference type="InterPro" id="IPR039417">
    <property type="entry name" value="Peptidase_C1A_papain-like"/>
</dbReference>